<evidence type="ECO:0000313" key="3">
    <source>
        <dbReference type="Proteomes" id="UP000001589"/>
    </source>
</evidence>
<protein>
    <submittedName>
        <fullName evidence="2">Uncharacterized protein</fullName>
    </submittedName>
</protein>
<sequence>MKKLLPFIAFAFTTAFTLTNSTPVIAAGCNGHFNKSDIKECAENDNECQTKKAKKNKLSKTVKS</sequence>
<proteinExistence type="predicted"/>
<dbReference type="AlphaFoldDB" id="A2BW12"/>
<evidence type="ECO:0000256" key="1">
    <source>
        <dbReference type="SAM" id="SignalP"/>
    </source>
</evidence>
<accession>A2BW12</accession>
<dbReference type="PROSITE" id="PS51257">
    <property type="entry name" value="PROKAR_LIPOPROTEIN"/>
    <property type="match status" value="1"/>
</dbReference>
<name>A2BW12_PROM5</name>
<organism evidence="2 3">
    <name type="scientific">Prochlorococcus marinus (strain MIT 9515)</name>
    <dbReference type="NCBI Taxonomy" id="167542"/>
    <lineage>
        <taxon>Bacteria</taxon>
        <taxon>Bacillati</taxon>
        <taxon>Cyanobacteriota</taxon>
        <taxon>Cyanophyceae</taxon>
        <taxon>Synechococcales</taxon>
        <taxon>Prochlorococcaceae</taxon>
        <taxon>Prochlorococcus</taxon>
    </lineage>
</organism>
<evidence type="ECO:0000313" key="2">
    <source>
        <dbReference type="EMBL" id="ABM71973.1"/>
    </source>
</evidence>
<feature type="signal peptide" evidence="1">
    <location>
        <begin position="1"/>
        <end position="26"/>
    </location>
</feature>
<feature type="chain" id="PRO_5002642468" evidence="1">
    <location>
        <begin position="27"/>
        <end position="64"/>
    </location>
</feature>
<reference evidence="2 3" key="1">
    <citation type="journal article" date="2007" name="PLoS Genet.">
        <title>Patterns and implications of gene gain and loss in the evolution of Prochlorococcus.</title>
        <authorList>
            <person name="Kettler G.C."/>
            <person name="Martiny A.C."/>
            <person name="Huang K."/>
            <person name="Zucker J."/>
            <person name="Coleman M.L."/>
            <person name="Rodrigue S."/>
            <person name="Chen F."/>
            <person name="Lapidus A."/>
            <person name="Ferriera S."/>
            <person name="Johnson J."/>
            <person name="Steglich C."/>
            <person name="Church G.M."/>
            <person name="Richardson P."/>
            <person name="Chisholm S.W."/>
        </authorList>
    </citation>
    <scope>NUCLEOTIDE SEQUENCE [LARGE SCALE GENOMIC DNA]</scope>
    <source>
        <strain evidence="2 3">MIT 9515</strain>
    </source>
</reference>
<dbReference type="OrthoDB" id="541360at2"/>
<gene>
    <name evidence="2" type="ordered locus">P9515_07641</name>
</gene>
<keyword evidence="1" id="KW-0732">Signal</keyword>
<dbReference type="HOGENOM" id="CLU_2864279_0_0_3"/>
<dbReference type="Proteomes" id="UP000001589">
    <property type="component" value="Chromosome"/>
</dbReference>
<dbReference type="EMBL" id="CP000552">
    <property type="protein sequence ID" value="ABM71973.1"/>
    <property type="molecule type" value="Genomic_DNA"/>
</dbReference>
<dbReference type="KEGG" id="pmc:P9515_07641"/>